<evidence type="ECO:0000313" key="2">
    <source>
        <dbReference type="EMBL" id="KAK3748114.1"/>
    </source>
</evidence>
<accession>A0AAE0YKQ0</accession>
<keyword evidence="3" id="KW-1185">Reference proteome</keyword>
<dbReference type="AlphaFoldDB" id="A0AAE0YKQ0"/>
<evidence type="ECO:0000256" key="1">
    <source>
        <dbReference type="SAM" id="MobiDB-lite"/>
    </source>
</evidence>
<reference evidence="2" key="1">
    <citation type="journal article" date="2023" name="G3 (Bethesda)">
        <title>A reference genome for the long-term kleptoplast-retaining sea slug Elysia crispata morphotype clarki.</title>
        <authorList>
            <person name="Eastman K.E."/>
            <person name="Pendleton A.L."/>
            <person name="Shaikh M.A."/>
            <person name="Suttiyut T."/>
            <person name="Ogas R."/>
            <person name="Tomko P."/>
            <person name="Gavelis G."/>
            <person name="Widhalm J.R."/>
            <person name="Wisecaver J.H."/>
        </authorList>
    </citation>
    <scope>NUCLEOTIDE SEQUENCE</scope>
    <source>
        <strain evidence="2">ECLA1</strain>
    </source>
</reference>
<dbReference type="EMBL" id="JAWDGP010006047">
    <property type="protein sequence ID" value="KAK3748114.1"/>
    <property type="molecule type" value="Genomic_DNA"/>
</dbReference>
<feature type="region of interest" description="Disordered" evidence="1">
    <location>
        <begin position="1"/>
        <end position="20"/>
    </location>
</feature>
<name>A0AAE0YKQ0_9GAST</name>
<organism evidence="2 3">
    <name type="scientific">Elysia crispata</name>
    <name type="common">lettuce slug</name>
    <dbReference type="NCBI Taxonomy" id="231223"/>
    <lineage>
        <taxon>Eukaryota</taxon>
        <taxon>Metazoa</taxon>
        <taxon>Spiralia</taxon>
        <taxon>Lophotrochozoa</taxon>
        <taxon>Mollusca</taxon>
        <taxon>Gastropoda</taxon>
        <taxon>Heterobranchia</taxon>
        <taxon>Euthyneura</taxon>
        <taxon>Panpulmonata</taxon>
        <taxon>Sacoglossa</taxon>
        <taxon>Placobranchoidea</taxon>
        <taxon>Plakobranchidae</taxon>
        <taxon>Elysia</taxon>
    </lineage>
</organism>
<proteinExistence type="predicted"/>
<sequence>MCELVNFPQTHGAVGSNSKTPNFESAGRAFHPPGLIIAIVMELDERFRRALVPGPASLNKRTYYRNWYDRRISSDLAELSRKAIIVKGKQWRVRKIANHILNDSSAMTERSIKGKAILWKKPPGQLFSCIALDRRTTGSRQTVGVNLCSRHGAERIMV</sequence>
<evidence type="ECO:0000313" key="3">
    <source>
        <dbReference type="Proteomes" id="UP001283361"/>
    </source>
</evidence>
<comment type="caution">
    <text evidence="2">The sequence shown here is derived from an EMBL/GenBank/DDBJ whole genome shotgun (WGS) entry which is preliminary data.</text>
</comment>
<protein>
    <submittedName>
        <fullName evidence="2">Uncharacterized protein</fullName>
    </submittedName>
</protein>
<dbReference type="Proteomes" id="UP001283361">
    <property type="component" value="Unassembled WGS sequence"/>
</dbReference>
<gene>
    <name evidence="2" type="ORF">RRG08_040595</name>
</gene>